<dbReference type="CDD" id="cd00616">
    <property type="entry name" value="AHBA_syn"/>
    <property type="match status" value="1"/>
</dbReference>
<accession>A0A7V3ZUV6</accession>
<dbReference type="PANTHER" id="PTHR30244:SF34">
    <property type="entry name" value="DTDP-4-AMINO-4,6-DIDEOXYGALACTOSE TRANSAMINASE"/>
    <property type="match status" value="1"/>
</dbReference>
<dbReference type="PANTHER" id="PTHR30244">
    <property type="entry name" value="TRANSAMINASE"/>
    <property type="match status" value="1"/>
</dbReference>
<dbReference type="AlphaFoldDB" id="A0A7V3ZUV6"/>
<dbReference type="Gene3D" id="3.90.1150.10">
    <property type="entry name" value="Aspartate Aminotransferase, domain 1"/>
    <property type="match status" value="1"/>
</dbReference>
<protein>
    <submittedName>
        <fullName evidence="4">DegT/DnrJ/EryC1/StrS aminotransferase family protein</fullName>
    </submittedName>
</protein>
<reference evidence="4" key="1">
    <citation type="journal article" date="2020" name="mSystems">
        <title>Genome- and Community-Level Interaction Insights into Carbon Utilization and Element Cycling Functions of Hydrothermarchaeota in Hydrothermal Sediment.</title>
        <authorList>
            <person name="Zhou Z."/>
            <person name="Liu Y."/>
            <person name="Xu W."/>
            <person name="Pan J."/>
            <person name="Luo Z.H."/>
            <person name="Li M."/>
        </authorList>
    </citation>
    <scope>NUCLEOTIDE SEQUENCE [LARGE SCALE GENOMIC DNA]</scope>
    <source>
        <strain evidence="4">SpSt-697</strain>
    </source>
</reference>
<dbReference type="InterPro" id="IPR015421">
    <property type="entry name" value="PyrdxlP-dep_Trfase_major"/>
</dbReference>
<organism evidence="4">
    <name type="scientific">candidate division WOR-3 bacterium</name>
    <dbReference type="NCBI Taxonomy" id="2052148"/>
    <lineage>
        <taxon>Bacteria</taxon>
        <taxon>Bacteria division WOR-3</taxon>
    </lineage>
</organism>
<name>A0A7V3ZUV6_UNCW3</name>
<evidence type="ECO:0000313" key="4">
    <source>
        <dbReference type="EMBL" id="HGK63486.1"/>
    </source>
</evidence>
<dbReference type="Gene3D" id="3.40.640.10">
    <property type="entry name" value="Type I PLP-dependent aspartate aminotransferase-like (Major domain)"/>
    <property type="match status" value="1"/>
</dbReference>
<feature type="active site" description="Proton acceptor" evidence="1">
    <location>
        <position position="184"/>
    </location>
</feature>
<gene>
    <name evidence="4" type="ORF">ENU74_02690</name>
</gene>
<dbReference type="InterPro" id="IPR015422">
    <property type="entry name" value="PyrdxlP-dep_Trfase_small"/>
</dbReference>
<dbReference type="InterPro" id="IPR015424">
    <property type="entry name" value="PyrdxlP-dep_Trfase"/>
</dbReference>
<comment type="similarity">
    <text evidence="3">Belongs to the DegT/DnrJ/EryC1 family.</text>
</comment>
<proteinExistence type="inferred from homology"/>
<evidence type="ECO:0000256" key="1">
    <source>
        <dbReference type="PIRSR" id="PIRSR000390-1"/>
    </source>
</evidence>
<dbReference type="EMBL" id="DTDR01000071">
    <property type="protein sequence ID" value="HGK63486.1"/>
    <property type="molecule type" value="Genomic_DNA"/>
</dbReference>
<dbReference type="GO" id="GO:0000271">
    <property type="term" value="P:polysaccharide biosynthetic process"/>
    <property type="evidence" value="ECO:0007669"/>
    <property type="project" value="TreeGrafter"/>
</dbReference>
<evidence type="ECO:0000256" key="2">
    <source>
        <dbReference type="PIRSR" id="PIRSR000390-2"/>
    </source>
</evidence>
<dbReference type="GO" id="GO:0030170">
    <property type="term" value="F:pyridoxal phosphate binding"/>
    <property type="evidence" value="ECO:0007669"/>
    <property type="project" value="TreeGrafter"/>
</dbReference>
<dbReference type="PIRSF" id="PIRSF000390">
    <property type="entry name" value="PLP_StrS"/>
    <property type="match status" value="1"/>
</dbReference>
<dbReference type="Pfam" id="PF01041">
    <property type="entry name" value="DegT_DnrJ_EryC1"/>
    <property type="match status" value="1"/>
</dbReference>
<dbReference type="SUPFAM" id="SSF53383">
    <property type="entry name" value="PLP-dependent transferases"/>
    <property type="match status" value="1"/>
</dbReference>
<evidence type="ECO:0000256" key="3">
    <source>
        <dbReference type="RuleBase" id="RU004508"/>
    </source>
</evidence>
<keyword evidence="4" id="KW-0808">Transferase</keyword>
<feature type="modified residue" description="N6-(pyridoxal phosphate)lysine" evidence="2">
    <location>
        <position position="184"/>
    </location>
</feature>
<keyword evidence="4" id="KW-0032">Aminotransferase</keyword>
<comment type="caution">
    <text evidence="4">The sequence shown here is derived from an EMBL/GenBank/DDBJ whole genome shotgun (WGS) entry which is preliminary data.</text>
</comment>
<dbReference type="GO" id="GO:0008483">
    <property type="term" value="F:transaminase activity"/>
    <property type="evidence" value="ECO:0007669"/>
    <property type="project" value="UniProtKB-KW"/>
</dbReference>
<dbReference type="InterPro" id="IPR000653">
    <property type="entry name" value="DegT/StrS_aminotransferase"/>
</dbReference>
<keyword evidence="2 3" id="KW-0663">Pyridoxal phosphate</keyword>
<sequence length="382" mass="43738">MKGFNFIPFARPHITEEEVNAVMETLKSGWLTTGKRTREFEEEFKKYIGAQYAIAVNSCTSGLFLVLKALGIKEGDEVIIPTWTFCATANVVIHCGAIPVFTDVAYDYLLPPEEIEKKITKKTKAIIPVHFAGKSCDMKKIKEIAEKYHLYVIEDAAHACGTIYQGKKVGKESLACVFSFYPTKNITTGEGGMVVTNNKELAEKIRMMALHGLTLNAYDRYQKNGSWYYQVVYPGYKCNMTDIQASIGLCQLRKIEKLIKRRQEIINYYQENLKYLPDLILPETEIVDQRVSWHLYVIRISKTAKMGRDALIDFLREKNIGTSVHFIPLHLHPYYQKTYNLNPKDFPVANTLFSSCLSLPLYPDLTKEEQDFIIYSLKEALC</sequence>